<evidence type="ECO:0000313" key="1">
    <source>
        <dbReference type="EMBL" id="QNT35526.1"/>
    </source>
</evidence>
<name>A0A7H1KNL2_9EURY</name>
<protein>
    <submittedName>
        <fullName evidence="1">Uncharacterized protein</fullName>
    </submittedName>
</protein>
<organism evidence="1">
    <name type="scientific">uncultured Methanosarcinales archaeon</name>
    <dbReference type="NCBI Taxonomy" id="183757"/>
    <lineage>
        <taxon>Archaea</taxon>
        <taxon>Methanobacteriati</taxon>
        <taxon>Methanobacteriota</taxon>
        <taxon>Stenosarchaea group</taxon>
        <taxon>Methanomicrobia</taxon>
        <taxon>Methanosarcinales</taxon>
        <taxon>environmental samples</taxon>
    </lineage>
</organism>
<gene>
    <name evidence="1" type="ORF">NCGJLENL_00010</name>
</gene>
<proteinExistence type="predicted"/>
<sequence length="102" mass="11899">MMVRDMEIITLKVPDVVTAIGMLRASLKRERFLLDKSIVDTKKKLEVFEEKNRMRSEGFFDKFDKGLAGDDQDTMLWAAEYEALKLLGHERSIIERMLSQCK</sequence>
<reference evidence="1" key="1">
    <citation type="submission" date="2020-07" db="EMBL/GenBank/DDBJ databases">
        <title>Unique genomic features of the anaerobic methanotrophic archaea.</title>
        <authorList>
            <person name="Chadwick G.L."/>
            <person name="Skennerton C.T."/>
            <person name="Laso-Perez R."/>
            <person name="Leu A.O."/>
            <person name="Speth D.R."/>
            <person name="Yu H."/>
            <person name="Morgan-Lang C."/>
            <person name="Hatzenpichler R."/>
            <person name="Goudeau D."/>
            <person name="Malmstrom R."/>
            <person name="Brazelton W.J."/>
            <person name="Woyke T."/>
            <person name="Hallam S.J."/>
            <person name="Tyson G.W."/>
            <person name="Wegener G."/>
            <person name="Boetius A."/>
            <person name="Orphan V."/>
        </authorList>
    </citation>
    <scope>NUCLEOTIDE SEQUENCE</scope>
</reference>
<dbReference type="AlphaFoldDB" id="A0A7H1KNL2"/>
<dbReference type="EMBL" id="MT776525">
    <property type="protein sequence ID" value="QNT35526.1"/>
    <property type="molecule type" value="Genomic_DNA"/>
</dbReference>
<accession>A0A7H1KNL2</accession>